<protein>
    <submittedName>
        <fullName evidence="3">Iron dicitrate transport regulator FecR</fullName>
    </submittedName>
</protein>
<dbReference type="AlphaFoldDB" id="A0A0M2F6K6"/>
<dbReference type="Proteomes" id="UP000029435">
    <property type="component" value="Unassembled WGS sequence"/>
</dbReference>
<dbReference type="STRING" id="180957.B5S52_18080"/>
<comment type="caution">
    <text evidence="3">The sequence shown here is derived from an EMBL/GenBank/DDBJ whole genome shotgun (WGS) entry which is preliminary data.</text>
</comment>
<feature type="domain" description="FecR protein" evidence="1">
    <location>
        <begin position="108"/>
        <end position="202"/>
    </location>
</feature>
<dbReference type="InterPro" id="IPR032623">
    <property type="entry name" value="FecR_N"/>
</dbReference>
<evidence type="ECO:0000259" key="1">
    <source>
        <dbReference type="Pfam" id="PF04773"/>
    </source>
</evidence>
<sequence length="315" mass="35329">MISSITSSIPKDVLHAASEWYATLYDEDCSEHERQAWQRWLHQDDTHRLAWQQVEQIHARFHAVDSQLASSVLSKRGGERRRMLKLLAIASLTGGVGFSLPWESYAADYHTGTGETRELNIETGMTVWLNTDSALNQQGNPALSQPLTFQLLKGELMLDNRTAHAARLTTPHGDLAASAHSCQLALRYTSAHSVLSVFSGEVLLQTAVPAAQRVTAGQQVIFTRDRSSEPAPVENFRQSWRKGQLVADNMPLGQLVNEIARYHHGYFHVDSAVTMLRISGVFPLHETDRLLDAVARTLPVKVTRRFSWWVDIRPS</sequence>
<name>A0A0M2F6K6_9GAMM</name>
<dbReference type="OrthoDB" id="8641865at2"/>
<evidence type="ECO:0000313" key="4">
    <source>
        <dbReference type="Proteomes" id="UP000029435"/>
    </source>
</evidence>
<feature type="domain" description="FecR N-terminal" evidence="2">
    <location>
        <begin position="16"/>
        <end position="56"/>
    </location>
</feature>
<dbReference type="PANTHER" id="PTHR30273:SF2">
    <property type="entry name" value="PROTEIN FECR"/>
    <property type="match status" value="1"/>
</dbReference>
<dbReference type="InterPro" id="IPR012373">
    <property type="entry name" value="Ferrdict_sens_TM"/>
</dbReference>
<dbReference type="EMBL" id="JQOD01000001">
    <property type="protein sequence ID" value="KGA36010.1"/>
    <property type="molecule type" value="Genomic_DNA"/>
</dbReference>
<dbReference type="GO" id="GO:0016989">
    <property type="term" value="F:sigma factor antagonist activity"/>
    <property type="evidence" value="ECO:0007669"/>
    <property type="project" value="TreeGrafter"/>
</dbReference>
<dbReference type="PATRIC" id="fig|180957.30.peg.549"/>
<dbReference type="RefSeq" id="WP_039312735.1">
    <property type="nucleotide sequence ID" value="NZ_CP059959.1"/>
</dbReference>
<dbReference type="Pfam" id="PF16220">
    <property type="entry name" value="DUF4880"/>
    <property type="match status" value="1"/>
</dbReference>
<dbReference type="InterPro" id="IPR006860">
    <property type="entry name" value="FecR"/>
</dbReference>
<accession>A0A0M2F6K6</accession>
<dbReference type="PANTHER" id="PTHR30273">
    <property type="entry name" value="PERIPLASMIC SIGNAL SENSOR AND SIGMA FACTOR ACTIVATOR FECR-RELATED"/>
    <property type="match status" value="1"/>
</dbReference>
<organism evidence="3 4">
    <name type="scientific">Pectobacterium brasiliense</name>
    <dbReference type="NCBI Taxonomy" id="180957"/>
    <lineage>
        <taxon>Bacteria</taxon>
        <taxon>Pseudomonadati</taxon>
        <taxon>Pseudomonadota</taxon>
        <taxon>Gammaproteobacteria</taxon>
        <taxon>Enterobacterales</taxon>
        <taxon>Pectobacteriaceae</taxon>
        <taxon>Pectobacterium</taxon>
    </lineage>
</organism>
<dbReference type="Pfam" id="PF04773">
    <property type="entry name" value="FecR"/>
    <property type="match status" value="1"/>
</dbReference>
<evidence type="ECO:0000313" key="3">
    <source>
        <dbReference type="EMBL" id="KGA36010.1"/>
    </source>
</evidence>
<dbReference type="PIRSF" id="PIRSF018266">
    <property type="entry name" value="FecR"/>
    <property type="match status" value="1"/>
</dbReference>
<dbReference type="Gene3D" id="2.60.120.1440">
    <property type="match status" value="1"/>
</dbReference>
<reference evidence="3 4" key="1">
    <citation type="submission" date="2014-08" db="EMBL/GenBank/DDBJ databases">
        <title>Genome sequences of NCPPB Pectobacterium isolates.</title>
        <authorList>
            <person name="Glover R.H."/>
            <person name="Sapp M."/>
            <person name="Elphinstone J."/>
        </authorList>
    </citation>
    <scope>NUCLEOTIDE SEQUENCE [LARGE SCALE GENOMIC DNA]</scope>
    <source>
        <strain evidence="3 4">LMG 21372</strain>
    </source>
</reference>
<evidence type="ECO:0000259" key="2">
    <source>
        <dbReference type="Pfam" id="PF16220"/>
    </source>
</evidence>
<gene>
    <name evidence="3" type="ORF">KU74_05925</name>
</gene>
<proteinExistence type="predicted"/>